<dbReference type="AlphaFoldDB" id="A0A0T5Z6U1"/>
<reference evidence="4 5" key="1">
    <citation type="submission" date="2015-11" db="EMBL/GenBank/DDBJ databases">
        <title>The genome of Candidatus Endoriftia persephone in Ridgeia piscesae and population structure of the North Eastern Pacific vestimentiferan symbionts.</title>
        <authorList>
            <person name="Perez M."/>
            <person name="Juniper K.S."/>
        </authorList>
    </citation>
    <scope>NUCLEOTIDE SEQUENCE [LARGE SCALE GENOMIC DNA]</scope>
    <source>
        <strain evidence="3">Ind10</strain>
        <strain evidence="2">Ind11</strain>
    </source>
</reference>
<organism evidence="3 4">
    <name type="scientific">endosymbiont of Ridgeia piscesae</name>
    <dbReference type="NCBI Taxonomy" id="54398"/>
    <lineage>
        <taxon>Bacteria</taxon>
        <taxon>Pseudomonadati</taxon>
        <taxon>Pseudomonadota</taxon>
        <taxon>Gammaproteobacteria</taxon>
        <taxon>sulfur-oxidizing symbionts</taxon>
    </lineage>
</organism>
<evidence type="ECO:0000256" key="1">
    <source>
        <dbReference type="SAM" id="Phobius"/>
    </source>
</evidence>
<dbReference type="EMBL" id="LMXI01000303">
    <property type="protein sequence ID" value="KRT58644.1"/>
    <property type="molecule type" value="Genomic_DNA"/>
</dbReference>
<feature type="transmembrane region" description="Helical" evidence="1">
    <location>
        <begin position="170"/>
        <end position="191"/>
    </location>
</feature>
<keyword evidence="1" id="KW-1133">Transmembrane helix</keyword>
<feature type="transmembrane region" description="Helical" evidence="1">
    <location>
        <begin position="242"/>
        <end position="260"/>
    </location>
</feature>
<dbReference type="Proteomes" id="UP000051276">
    <property type="component" value="Unassembled WGS sequence"/>
</dbReference>
<feature type="transmembrane region" description="Helical" evidence="1">
    <location>
        <begin position="266"/>
        <end position="285"/>
    </location>
</feature>
<dbReference type="PATRIC" id="fig|54398.3.peg.1835"/>
<gene>
    <name evidence="2" type="ORF">Ga0074115_11352</name>
    <name evidence="3" type="ORF">Ga0076813_13914</name>
</gene>
<feature type="transmembrane region" description="Helical" evidence="1">
    <location>
        <begin position="103"/>
        <end position="126"/>
    </location>
</feature>
<dbReference type="Proteomes" id="UP000051634">
    <property type="component" value="Unassembled WGS sequence"/>
</dbReference>
<dbReference type="EMBL" id="LDXT01000084">
    <property type="protein sequence ID" value="KRT55080.1"/>
    <property type="molecule type" value="Genomic_DNA"/>
</dbReference>
<evidence type="ECO:0000313" key="2">
    <source>
        <dbReference type="EMBL" id="KRT55080.1"/>
    </source>
</evidence>
<feature type="transmembrane region" description="Helical" evidence="1">
    <location>
        <begin position="297"/>
        <end position="315"/>
    </location>
</feature>
<accession>A0A0T5Z6U1</accession>
<keyword evidence="1" id="KW-0812">Transmembrane</keyword>
<keyword evidence="1" id="KW-0472">Membrane</keyword>
<proteinExistence type="predicted"/>
<evidence type="ECO:0000313" key="5">
    <source>
        <dbReference type="Proteomes" id="UP000051634"/>
    </source>
</evidence>
<evidence type="ECO:0000313" key="3">
    <source>
        <dbReference type="EMBL" id="KRT58644.1"/>
    </source>
</evidence>
<comment type="caution">
    <text evidence="3">The sequence shown here is derived from an EMBL/GenBank/DDBJ whole genome shotgun (WGS) entry which is preliminary data.</text>
</comment>
<evidence type="ECO:0000313" key="4">
    <source>
        <dbReference type="Proteomes" id="UP000051276"/>
    </source>
</evidence>
<dbReference type="STRING" id="54398.Ga0074115_11352"/>
<name>A0A0T5Z6U1_9GAMM</name>
<feature type="transmembrane region" description="Helical" evidence="1">
    <location>
        <begin position="33"/>
        <end position="54"/>
    </location>
</feature>
<sequence>MRPPRRPSINGWRVTSLTSTASLSLEQAPPISVPFRFFLTAPLFLLLAALLLMLEGAAVLTDRWSPLTLSMTHLFTLGVLGQVMMGAMLQMLPVLAGSPVPRVVPLAITVHLATSLGTLALVAGFLGAGALWMKLAVCLLAGGFALFIGGVGIALWRVVRVSATVIAMRLAVLGLLVTVLLGLYLAAAQLWKLPYVDLIMLTNTHLAWGGTAWVGLLIVGVGYQVVPMFQLTPEYPLRLQRLFAPLLFAALLVWSLDYWSISAAPWLALLVGSGFMLFALVTLHLQRRRRRKLADVTLNFWRLGLGLVVLAWLLMLTRALSDLNLDLWLGVCLIFAVLSIINGMLYKIVPFLSWFHLQHQKTASLAGGGPRIPSMKELLPDRFARRQWYLHLLALLLWAGVLAVGDSLTLPAGLFLGLSSLLLCYNLVRVVLKFRHLQAELRAAAPAGAVDQHY</sequence>
<protein>
    <submittedName>
        <fullName evidence="3">Uncharacterized protein</fullName>
    </submittedName>
</protein>
<feature type="transmembrane region" description="Helical" evidence="1">
    <location>
        <begin position="132"/>
        <end position="158"/>
    </location>
</feature>
<keyword evidence="5" id="KW-1185">Reference proteome</keyword>
<feature type="transmembrane region" description="Helical" evidence="1">
    <location>
        <begin position="388"/>
        <end position="405"/>
    </location>
</feature>
<feature type="transmembrane region" description="Helical" evidence="1">
    <location>
        <begin position="74"/>
        <end position="96"/>
    </location>
</feature>
<feature type="transmembrane region" description="Helical" evidence="1">
    <location>
        <begin position="211"/>
        <end position="230"/>
    </location>
</feature>
<feature type="transmembrane region" description="Helical" evidence="1">
    <location>
        <begin position="327"/>
        <end position="349"/>
    </location>
</feature>
<feature type="transmembrane region" description="Helical" evidence="1">
    <location>
        <begin position="411"/>
        <end position="432"/>
    </location>
</feature>